<keyword evidence="3" id="KW-0378">Hydrolase</keyword>
<organism evidence="3">
    <name type="scientific">metagenome</name>
    <dbReference type="NCBI Taxonomy" id="256318"/>
    <lineage>
        <taxon>unclassified sequences</taxon>
        <taxon>metagenomes</taxon>
    </lineage>
</organism>
<keyword evidence="1" id="KW-0479">Metal-binding</keyword>
<dbReference type="EMBL" id="UIDG01000228">
    <property type="protein sequence ID" value="SUS06630.1"/>
    <property type="molecule type" value="Genomic_DNA"/>
</dbReference>
<evidence type="ECO:0000313" key="3">
    <source>
        <dbReference type="EMBL" id="SUS06630.1"/>
    </source>
</evidence>
<dbReference type="AlphaFoldDB" id="A0A380TDT6"/>
<evidence type="ECO:0000256" key="1">
    <source>
        <dbReference type="ARBA" id="ARBA00022723"/>
    </source>
</evidence>
<dbReference type="GO" id="GO:0070813">
    <property type="term" value="P:hydrogen sulfide metabolic process"/>
    <property type="evidence" value="ECO:0007669"/>
    <property type="project" value="TreeGrafter"/>
</dbReference>
<feature type="domain" description="Metallo-beta-lactamase" evidence="2">
    <location>
        <begin position="12"/>
        <end position="174"/>
    </location>
</feature>
<dbReference type="GO" id="GO:0046872">
    <property type="term" value="F:metal ion binding"/>
    <property type="evidence" value="ECO:0007669"/>
    <property type="project" value="UniProtKB-KW"/>
</dbReference>
<accession>A0A380TDT6</accession>
<protein>
    <submittedName>
        <fullName evidence="3">Zn-dependent hydrolase</fullName>
    </submittedName>
</protein>
<evidence type="ECO:0000259" key="2">
    <source>
        <dbReference type="SMART" id="SM00849"/>
    </source>
</evidence>
<dbReference type="CDD" id="cd07724">
    <property type="entry name" value="POD-like_MBL-fold"/>
    <property type="match status" value="1"/>
</dbReference>
<dbReference type="InterPro" id="IPR001279">
    <property type="entry name" value="Metallo-B-lactamas"/>
</dbReference>
<gene>
    <name evidence="3" type="ORF">DF3PB_3030003</name>
</gene>
<dbReference type="PANTHER" id="PTHR43084">
    <property type="entry name" value="PERSULFIDE DIOXYGENASE ETHE1"/>
    <property type="match status" value="1"/>
</dbReference>
<proteinExistence type="predicted"/>
<reference evidence="3" key="1">
    <citation type="submission" date="2018-07" db="EMBL/GenBank/DDBJ databases">
        <authorList>
            <person name="Quirk P.G."/>
            <person name="Krulwich T.A."/>
        </authorList>
    </citation>
    <scope>NUCLEOTIDE SEQUENCE</scope>
</reference>
<dbReference type="SUPFAM" id="SSF56281">
    <property type="entry name" value="Metallo-hydrolase/oxidoreductase"/>
    <property type="match status" value="1"/>
</dbReference>
<sequence>MIFRQLFEPESATYTYLLGCPETSQAILVDPVIATIERDLAVLDAFSLRLACTVETHVHADHLTSAWVLRDRTACKVGYPAAECVPCADLHLAEESPVTFGRVTLLPLQTPGHTTGHHCYLLRQEPGMLFTGDALLIDGCGRTDLEGGDAAVLYRSIHDKLFVLPDDTLVYPGHDYNQRRVSTIGQERARNPRAGGRRSQAEFVAIMRDLDLPYPAKLDIAVLANRCCGRQPACAHHTGL</sequence>
<dbReference type="InterPro" id="IPR051682">
    <property type="entry name" value="Mito_Persulfide_Diox"/>
</dbReference>
<dbReference type="GO" id="GO:0006749">
    <property type="term" value="P:glutathione metabolic process"/>
    <property type="evidence" value="ECO:0007669"/>
    <property type="project" value="InterPro"/>
</dbReference>
<dbReference type="InterPro" id="IPR036866">
    <property type="entry name" value="RibonucZ/Hydroxyglut_hydro"/>
</dbReference>
<dbReference type="PANTHER" id="PTHR43084:SF1">
    <property type="entry name" value="PERSULFIDE DIOXYGENASE ETHE1, MITOCHONDRIAL"/>
    <property type="match status" value="1"/>
</dbReference>
<dbReference type="GO" id="GO:0016787">
    <property type="term" value="F:hydrolase activity"/>
    <property type="evidence" value="ECO:0007669"/>
    <property type="project" value="UniProtKB-KW"/>
</dbReference>
<dbReference type="Pfam" id="PF00753">
    <property type="entry name" value="Lactamase_B"/>
    <property type="match status" value="1"/>
</dbReference>
<dbReference type="Gene3D" id="3.60.15.10">
    <property type="entry name" value="Ribonuclease Z/Hydroxyacylglutathione hydrolase-like"/>
    <property type="match status" value="1"/>
</dbReference>
<dbReference type="GO" id="GO:0050313">
    <property type="term" value="F:sulfur dioxygenase activity"/>
    <property type="evidence" value="ECO:0007669"/>
    <property type="project" value="InterPro"/>
</dbReference>
<dbReference type="InterPro" id="IPR044528">
    <property type="entry name" value="POD-like_MBL-fold"/>
</dbReference>
<dbReference type="SMART" id="SM00849">
    <property type="entry name" value="Lactamase_B"/>
    <property type="match status" value="1"/>
</dbReference>
<name>A0A380TDT6_9ZZZZ</name>